<organism evidence="3 4">
    <name type="scientific">Tanacetum coccineum</name>
    <dbReference type="NCBI Taxonomy" id="301880"/>
    <lineage>
        <taxon>Eukaryota</taxon>
        <taxon>Viridiplantae</taxon>
        <taxon>Streptophyta</taxon>
        <taxon>Embryophyta</taxon>
        <taxon>Tracheophyta</taxon>
        <taxon>Spermatophyta</taxon>
        <taxon>Magnoliopsida</taxon>
        <taxon>eudicotyledons</taxon>
        <taxon>Gunneridae</taxon>
        <taxon>Pentapetalae</taxon>
        <taxon>asterids</taxon>
        <taxon>campanulids</taxon>
        <taxon>Asterales</taxon>
        <taxon>Asteraceae</taxon>
        <taxon>Asteroideae</taxon>
        <taxon>Anthemideae</taxon>
        <taxon>Anthemidinae</taxon>
        <taxon>Tanacetum</taxon>
    </lineage>
</organism>
<dbReference type="Gene3D" id="3.40.50.300">
    <property type="entry name" value="P-loop containing nucleotide triphosphate hydrolases"/>
    <property type="match status" value="1"/>
</dbReference>
<keyword evidence="1" id="KW-0175">Coiled coil</keyword>
<accession>A0ABQ5FY74</accession>
<dbReference type="EMBL" id="BQNB010017841">
    <property type="protein sequence ID" value="GJT67815.1"/>
    <property type="molecule type" value="Genomic_DNA"/>
</dbReference>
<evidence type="ECO:0000256" key="2">
    <source>
        <dbReference type="SAM" id="MobiDB-lite"/>
    </source>
</evidence>
<dbReference type="InterPro" id="IPR027417">
    <property type="entry name" value="P-loop_NTPase"/>
</dbReference>
<evidence type="ECO:0000256" key="1">
    <source>
        <dbReference type="SAM" id="Coils"/>
    </source>
</evidence>
<evidence type="ECO:0008006" key="5">
    <source>
        <dbReference type="Google" id="ProtNLM"/>
    </source>
</evidence>
<sequence length="579" mass="65397">MVDRKPILSSKEEGNDVDMVVISCCEECNSNYEKEAAAATSATKPSTVLPFWLHPSAPSSNYHKENLIELRRKWNRLCQSLHQGRHNVNNNFMNSSVISNDNHGLVGKSYSYNSSHYPIWPNTPSDANTNSSISFSEKLRSQNGAGDYPRFRRQQSCHIDLSFSNTNASDKVAQEPNLDCLKSRSQDDKEVKITLGLGNSASDLSNRQDVYKCLQENVPWHSEKMHSIVEFLMSSSSLSLKKDYWLLIEGNDSIGKRRLAMAIREAMFGFSDSLLCFNMRSSVHKYENLERALKDQENAVVLVEDADFGDGKFLKSLSDGFMKGRFGENGQVIFVLSKGGHFDDDKRSRMSPTQMKLVVNEMSNVSESDQKRKPKWDSDEMSKRKVPRIEEDEIKKDLSRQSSSNTLDLNMKAEQHGEEDETSIEFSPNSSDLTRETDGSPRNSLGFLDTVKARFVFDRSPVRDSLMRESFLFKMKGVFEVVFGGIDFDFTVDEMVLDEVLFGCGLYLNGLFEKWLKEIFQTSLEVVKNGGKEGVKSLRVCLVIDEKEGGGIGIEEKDEGLPEVLEIDMYMLADNPSNA</sequence>
<protein>
    <recommendedName>
        <fullName evidence="5">ATPase AAA-type core domain-containing protein</fullName>
    </recommendedName>
</protein>
<gene>
    <name evidence="3" type="ORF">Tco_1019295</name>
</gene>
<name>A0ABQ5FY74_9ASTR</name>
<proteinExistence type="predicted"/>
<feature type="region of interest" description="Disordered" evidence="2">
    <location>
        <begin position="359"/>
        <end position="441"/>
    </location>
</feature>
<dbReference type="PANTHER" id="PTHR43572">
    <property type="entry name" value="CHAPERONE PROTEIN CLPD, CHLOROPLASTIC"/>
    <property type="match status" value="1"/>
</dbReference>
<dbReference type="InterPro" id="IPR051650">
    <property type="entry name" value="SL_signaling_regulator"/>
</dbReference>
<evidence type="ECO:0000313" key="3">
    <source>
        <dbReference type="EMBL" id="GJT67815.1"/>
    </source>
</evidence>
<comment type="caution">
    <text evidence="3">The sequence shown here is derived from an EMBL/GenBank/DDBJ whole genome shotgun (WGS) entry which is preliminary data.</text>
</comment>
<dbReference type="Proteomes" id="UP001151760">
    <property type="component" value="Unassembled WGS sequence"/>
</dbReference>
<reference evidence="3" key="1">
    <citation type="journal article" date="2022" name="Int. J. Mol. Sci.">
        <title>Draft Genome of Tanacetum Coccineum: Genomic Comparison of Closely Related Tanacetum-Family Plants.</title>
        <authorList>
            <person name="Yamashiro T."/>
            <person name="Shiraishi A."/>
            <person name="Nakayama K."/>
            <person name="Satake H."/>
        </authorList>
    </citation>
    <scope>NUCLEOTIDE SEQUENCE</scope>
</reference>
<feature type="compositionally biased region" description="Basic and acidic residues" evidence="2">
    <location>
        <begin position="368"/>
        <end position="399"/>
    </location>
</feature>
<feature type="coiled-coil region" evidence="1">
    <location>
        <begin position="279"/>
        <end position="306"/>
    </location>
</feature>
<keyword evidence="4" id="KW-1185">Reference proteome</keyword>
<evidence type="ECO:0000313" key="4">
    <source>
        <dbReference type="Proteomes" id="UP001151760"/>
    </source>
</evidence>
<reference evidence="3" key="2">
    <citation type="submission" date="2022-01" db="EMBL/GenBank/DDBJ databases">
        <authorList>
            <person name="Yamashiro T."/>
            <person name="Shiraishi A."/>
            <person name="Satake H."/>
            <person name="Nakayama K."/>
        </authorList>
    </citation>
    <scope>NUCLEOTIDE SEQUENCE</scope>
</reference>
<dbReference type="PANTHER" id="PTHR43572:SF3">
    <property type="entry name" value="PROTEIN SMAX1-LIKE 5"/>
    <property type="match status" value="1"/>
</dbReference>